<dbReference type="Pfam" id="PF01501">
    <property type="entry name" value="Glyco_transf_8"/>
    <property type="match status" value="1"/>
</dbReference>
<dbReference type="GO" id="GO:0016757">
    <property type="term" value="F:glycosyltransferase activity"/>
    <property type="evidence" value="ECO:0007669"/>
    <property type="project" value="UniProtKB-KW"/>
</dbReference>
<dbReference type="RefSeq" id="WP_032949909.1">
    <property type="nucleotide sequence ID" value="NZ_CP015899.2"/>
</dbReference>
<proteinExistence type="predicted"/>
<evidence type="ECO:0000313" key="5">
    <source>
        <dbReference type="Proteomes" id="UP000191806"/>
    </source>
</evidence>
<evidence type="ECO:0000256" key="1">
    <source>
        <dbReference type="ARBA" id="ARBA00022676"/>
    </source>
</evidence>
<evidence type="ECO:0000313" key="4">
    <source>
        <dbReference type="EMBL" id="ARE28324.1"/>
    </source>
</evidence>
<organism evidence="4 5">
    <name type="scientific">Lactococcus lactis subsp. cremoris</name>
    <name type="common">Streptococcus cremoris</name>
    <dbReference type="NCBI Taxonomy" id="1359"/>
    <lineage>
        <taxon>Bacteria</taxon>
        <taxon>Bacillati</taxon>
        <taxon>Bacillota</taxon>
        <taxon>Bacilli</taxon>
        <taxon>Lactobacillales</taxon>
        <taxon>Streptococcaceae</taxon>
        <taxon>Lactococcus</taxon>
    </lineage>
</organism>
<dbReference type="GO" id="GO:0046872">
    <property type="term" value="F:metal ion binding"/>
    <property type="evidence" value="ECO:0007669"/>
    <property type="project" value="UniProtKB-KW"/>
</dbReference>
<dbReference type="Gene3D" id="3.90.550.10">
    <property type="entry name" value="Spore Coat Polysaccharide Biosynthesis Protein SpsA, Chain A"/>
    <property type="match status" value="1"/>
</dbReference>
<dbReference type="InterPro" id="IPR029044">
    <property type="entry name" value="Nucleotide-diphossugar_trans"/>
</dbReference>
<evidence type="ECO:0000256" key="2">
    <source>
        <dbReference type="ARBA" id="ARBA00022679"/>
    </source>
</evidence>
<reference evidence="4 5" key="1">
    <citation type="journal article" date="2017" name="BMC Genomics">
        <title>Comparative and functional genomics of the Lactococcus lactis taxon; insights into evolution and niche adaptation.</title>
        <authorList>
            <person name="Kelleher P."/>
            <person name="Bottacini F."/>
            <person name="Mahony J."/>
            <person name="Kilcawley K.N."/>
            <person name="van Sinderen D."/>
        </authorList>
    </citation>
    <scope>NUCLEOTIDE SEQUENCE [LARGE SCALE GENOMIC DNA]</scope>
    <source>
        <strain evidence="4 5">JM1</strain>
    </source>
</reference>
<keyword evidence="2" id="KW-0808">Transferase</keyword>
<dbReference type="PANTHER" id="PTHR13778:SF47">
    <property type="entry name" value="LIPOPOLYSACCHARIDE 1,3-GALACTOSYLTRANSFERASE"/>
    <property type="match status" value="1"/>
</dbReference>
<keyword evidence="1" id="KW-0328">Glycosyltransferase</keyword>
<dbReference type="Pfam" id="PF14393">
    <property type="entry name" value="DUF4422"/>
    <property type="match status" value="1"/>
</dbReference>
<dbReference type="PANTHER" id="PTHR13778">
    <property type="entry name" value="GLYCOSYLTRANSFERASE 8 DOMAIN-CONTAINING PROTEIN"/>
    <property type="match status" value="1"/>
</dbReference>
<dbReference type="EMBL" id="CP015899">
    <property type="protein sequence ID" value="ARE28324.1"/>
    <property type="molecule type" value="Genomic_DNA"/>
</dbReference>
<dbReference type="InterPro" id="IPR050748">
    <property type="entry name" value="Glycosyltrans_8_dom-fam"/>
</dbReference>
<sequence>MNKLTAIITETNLMTIEDQIKSLCQNNISIIIMLPKEEEDTLKTMLDFIIKKYKKYLSIQIVDFDSKKYRNNVDVQKFGASKSTNEYLLFPESDMMYSKKLASNLEGDLISLKLAYFDGEFAKVSKEVHSLPKSLAEFIKSAGASIEDYLLGNKIISKKIFDKAVSYLGTLEQNYSNDFLRNSQSYDNLCLVTALYTVLSDGAVSDSNEMAYLVTEAEEEQLSSVNLEEELNNLEFQFITIENIMTQVPDFSESFVNFKDNIISNFLWKLNNHFGNSEVIEKAKIILNNPLIGLGVELEREFEKVKANFVDLDGKNPKDLKAKIYVSMHKPSYIPKNKFLVPIQVGSALATGEIPNILQDNVGENISSKNKRYCELTAQYWAWKNDKDSDYLGFWHYRRYMSFDTGKAKDSTIWGVIPREKITEKQLKEFAITESDMAEVIDGADLIMPDSWRVIDTVNLEKTGNLKNISLYEHWNQHLEKSDIDTLISVISEKYPEYTRALFEVLYSDTAPFYNMFIMKRELFQEYNEFCFGVLEEIEKQVDHEKYSVELYRTLGHIGERLVAIFAKHLEISRKEITILRLPVVQWSDTRPLPQKIEPKYSINNIPVVMACNNGYMKYTSVLLQSILENANSKNNYDISILHNDISVETQNRTLKHFNKDNFSVRFVDVSAKISQYGELKTNAHISVETYYRFLIPELFVHDKVVYIDCDTVVEEDIAKLFEIDIEDNYVGAVRDFDFIASNYTPERQEVYKKEILNYLNLKSFEDYFQAGVLVLNLQAIRKDFTTEKFINLVQKRNWIYMDQDILNLCFKNKVFYLPESWNVITLMEKNSVRGQIIQERLPYQISDSYNKSRKTPNIVHYAGSYKPWYYKESDMAEIFWQYAQNTSYYTELLLEASSPSKEFKLIFTSDANGRENAGLPFLKLIPEKNTFATTYFVLDVLVLDANLDQTKVGTVLISVNKDVLQSRWLQDDRGIWSNFQFRKLRLDVEVWAKHNGQWNGYVIVPKAYETRSFSLGKIETIKENFTSELQDMPY</sequence>
<dbReference type="CDD" id="cd04194">
    <property type="entry name" value="GT8_A4GalT_like"/>
    <property type="match status" value="1"/>
</dbReference>
<dbReference type="Proteomes" id="UP000191806">
    <property type="component" value="Chromosome"/>
</dbReference>
<accession>A0A1V0PGB1</accession>
<dbReference type="SUPFAM" id="SSF53448">
    <property type="entry name" value="Nucleotide-diphospho-sugar transferases"/>
    <property type="match status" value="1"/>
</dbReference>
<dbReference type="InterPro" id="IPR002495">
    <property type="entry name" value="Glyco_trans_8"/>
</dbReference>
<keyword evidence="3" id="KW-0479">Metal-binding</keyword>
<gene>
    <name evidence="4" type="ORF">LLJM1_0946</name>
</gene>
<dbReference type="InterPro" id="IPR025536">
    <property type="entry name" value="DUF4422"/>
</dbReference>
<name>A0A1V0PGB1_LACLC</name>
<evidence type="ECO:0000256" key="3">
    <source>
        <dbReference type="ARBA" id="ARBA00022723"/>
    </source>
</evidence>
<protein>
    <submittedName>
        <fullName evidence="4">DUF4422 domain-containing protein</fullName>
    </submittedName>
</protein>
<dbReference type="AlphaFoldDB" id="A0A1V0PGB1"/>